<feature type="compositionally biased region" description="Gly residues" evidence="1">
    <location>
        <begin position="332"/>
        <end position="344"/>
    </location>
</feature>
<reference evidence="2" key="1">
    <citation type="submission" date="2017-08" db="EMBL/GenBank/DDBJ databases">
        <authorList>
            <person name="Polle J.E."/>
            <person name="Barry K."/>
            <person name="Cushman J."/>
            <person name="Schmutz J."/>
            <person name="Tran D."/>
            <person name="Hathwaick L.T."/>
            <person name="Yim W.C."/>
            <person name="Jenkins J."/>
            <person name="Mckie-Krisberg Z.M."/>
            <person name="Prochnik S."/>
            <person name="Lindquist E."/>
            <person name="Dockter R.B."/>
            <person name="Adam C."/>
            <person name="Molina H."/>
            <person name="Bunkerborg J."/>
            <person name="Jin E."/>
            <person name="Buchheim M."/>
            <person name="Magnuson J."/>
        </authorList>
    </citation>
    <scope>NUCLEOTIDE SEQUENCE</scope>
    <source>
        <strain evidence="2">CCAP 19/18</strain>
    </source>
</reference>
<evidence type="ECO:0000313" key="3">
    <source>
        <dbReference type="Proteomes" id="UP000815325"/>
    </source>
</evidence>
<feature type="compositionally biased region" description="Low complexity" evidence="1">
    <location>
        <begin position="245"/>
        <end position="284"/>
    </location>
</feature>
<feature type="compositionally biased region" description="Gly residues" evidence="1">
    <location>
        <begin position="292"/>
        <end position="305"/>
    </location>
</feature>
<accession>A0ABQ7GE17</accession>
<feature type="compositionally biased region" description="Low complexity" evidence="1">
    <location>
        <begin position="192"/>
        <end position="211"/>
    </location>
</feature>
<feature type="compositionally biased region" description="Low complexity" evidence="1">
    <location>
        <begin position="389"/>
        <end position="407"/>
    </location>
</feature>
<organism evidence="2 3">
    <name type="scientific">Dunaliella salina</name>
    <name type="common">Green alga</name>
    <name type="synonym">Protococcus salinus</name>
    <dbReference type="NCBI Taxonomy" id="3046"/>
    <lineage>
        <taxon>Eukaryota</taxon>
        <taxon>Viridiplantae</taxon>
        <taxon>Chlorophyta</taxon>
        <taxon>core chlorophytes</taxon>
        <taxon>Chlorophyceae</taxon>
        <taxon>CS clade</taxon>
        <taxon>Chlamydomonadales</taxon>
        <taxon>Dunaliellaceae</taxon>
        <taxon>Dunaliella</taxon>
    </lineage>
</organism>
<name>A0ABQ7GE17_DUNSA</name>
<feature type="region of interest" description="Disordered" evidence="1">
    <location>
        <begin position="461"/>
        <end position="500"/>
    </location>
</feature>
<sequence length="500" mass="49638">MPSTASAQQRLPLHAPYDTGLEALLLRLENPAQRIRSFADSSSQILAPVCPVPGLGDLTPPLASVPSAPPPAAASTTDPTALLPQPPFGLLDAAGPPASTAAALTSAPMSLLQDVWGVPGGLEGSVQKQPPQPAASAAAAAAAAAAAQVGSTPKTEAGAAWLMQQVLPPLSQAPASSQPLQHPSAMWPWGTAAEQQQQGAAQGAHAAAAPASIAPNSRVSPHRPGGGAPLRATAPHFDGSGLRTQGGPLQAPTPAAPQPHLRQNQQQQQQQRKLDPLPQLPASLFEDDDDGGSLGFSSGGGGPGPGVQPANPPPLAHQHQAAASSAANKAGMGSGKGEGMGGGVVIPPRPGSSALPVRPPPGGRGGHRRSASGGGSAVAADNGPTAVPSRSTGGTSGSGLARTASALPNGFAPQPPPPPPQPPHSFFPFNAMDFYGAFVPSMYGPGGPAATAAAAAASATGFWPPPRPPHAGKQNPTPMVPQPHTHRGGRMGGHARSYRA</sequence>
<proteinExistence type="predicted"/>
<gene>
    <name evidence="2" type="ORF">DUNSADRAFT_11155</name>
</gene>
<feature type="compositionally biased region" description="Low complexity" evidence="1">
    <location>
        <begin position="316"/>
        <end position="331"/>
    </location>
</feature>
<comment type="caution">
    <text evidence="2">The sequence shown here is derived from an EMBL/GenBank/DDBJ whole genome shotgun (WGS) entry which is preliminary data.</text>
</comment>
<evidence type="ECO:0000313" key="2">
    <source>
        <dbReference type="EMBL" id="KAF5832853.1"/>
    </source>
</evidence>
<dbReference type="Proteomes" id="UP000815325">
    <property type="component" value="Unassembled WGS sequence"/>
</dbReference>
<protein>
    <submittedName>
        <fullName evidence="2">Uncharacterized protein</fullName>
    </submittedName>
</protein>
<dbReference type="EMBL" id="MU069845">
    <property type="protein sequence ID" value="KAF5832853.1"/>
    <property type="molecule type" value="Genomic_DNA"/>
</dbReference>
<evidence type="ECO:0000256" key="1">
    <source>
        <dbReference type="SAM" id="MobiDB-lite"/>
    </source>
</evidence>
<feature type="compositionally biased region" description="Pro residues" evidence="1">
    <location>
        <begin position="413"/>
        <end position="425"/>
    </location>
</feature>
<feature type="region of interest" description="Disordered" evidence="1">
    <location>
        <begin position="190"/>
        <end position="425"/>
    </location>
</feature>
<keyword evidence="3" id="KW-1185">Reference proteome</keyword>